<accession>A0A2U2MYJ0</accession>
<organism evidence="1 2">
    <name type="scientific">Sediminicurvatus halobius</name>
    <dbReference type="NCBI Taxonomy" id="2182432"/>
    <lineage>
        <taxon>Bacteria</taxon>
        <taxon>Pseudomonadati</taxon>
        <taxon>Pseudomonadota</taxon>
        <taxon>Gammaproteobacteria</taxon>
        <taxon>Chromatiales</taxon>
        <taxon>Ectothiorhodospiraceae</taxon>
        <taxon>Sediminicurvatus</taxon>
    </lineage>
</organism>
<dbReference type="EMBL" id="QFFI01000027">
    <property type="protein sequence ID" value="PWG61774.1"/>
    <property type="molecule type" value="Genomic_DNA"/>
</dbReference>
<keyword evidence="2" id="KW-1185">Reference proteome</keyword>
<evidence type="ECO:0000313" key="1">
    <source>
        <dbReference type="EMBL" id="PWG61774.1"/>
    </source>
</evidence>
<proteinExistence type="predicted"/>
<dbReference type="Proteomes" id="UP000245474">
    <property type="component" value="Unassembled WGS sequence"/>
</dbReference>
<gene>
    <name evidence="1" type="ORF">DEM34_15015</name>
</gene>
<dbReference type="OrthoDB" id="6981792at2"/>
<comment type="caution">
    <text evidence="1">The sequence shown here is derived from an EMBL/GenBank/DDBJ whole genome shotgun (WGS) entry which is preliminary data.</text>
</comment>
<reference evidence="1 2" key="1">
    <citation type="submission" date="2018-05" db="EMBL/GenBank/DDBJ databases">
        <title>Spiribacter halobius sp. nov., a moderately halophilic bacterium isolated from marine solar saltern.</title>
        <authorList>
            <person name="Zheng W.-S."/>
            <person name="Lu D.-C."/>
            <person name="Du Z.-J."/>
        </authorList>
    </citation>
    <scope>NUCLEOTIDE SEQUENCE [LARGE SCALE GENOMIC DNA]</scope>
    <source>
        <strain evidence="1 2">E85</strain>
    </source>
</reference>
<dbReference type="RefSeq" id="WP_109679647.1">
    <property type="nucleotide sequence ID" value="NZ_CP086615.1"/>
</dbReference>
<name>A0A2U2MYJ0_9GAMM</name>
<protein>
    <submittedName>
        <fullName evidence="1">Uncharacterized protein</fullName>
    </submittedName>
</protein>
<evidence type="ECO:0000313" key="2">
    <source>
        <dbReference type="Proteomes" id="UP000245474"/>
    </source>
</evidence>
<sequence>MEPRKREVTVAGYPVTVREITVREVRDWLADAEQSARSQDVISLALWEEITLADLQRMSDLSDSVADQALPSDIDKVIEAAREMNPHFFGLLRRLAAAGKTASDS</sequence>
<dbReference type="AlphaFoldDB" id="A0A2U2MYJ0"/>